<evidence type="ECO:0000313" key="2">
    <source>
        <dbReference type="Proteomes" id="UP000176609"/>
    </source>
</evidence>
<dbReference type="EMBL" id="MFJR01000007">
    <property type="protein sequence ID" value="OGG27051.1"/>
    <property type="molecule type" value="Genomic_DNA"/>
</dbReference>
<name>A0A1F6AQT8_9BACT</name>
<dbReference type="AlphaFoldDB" id="A0A1F6AQT8"/>
<comment type="caution">
    <text evidence="1">The sequence shown here is derived from an EMBL/GenBank/DDBJ whole genome shotgun (WGS) entry which is preliminary data.</text>
</comment>
<protein>
    <submittedName>
        <fullName evidence="1">Uncharacterized protein</fullName>
    </submittedName>
</protein>
<dbReference type="Proteomes" id="UP000176609">
    <property type="component" value="Unassembled WGS sequence"/>
</dbReference>
<reference evidence="1 2" key="1">
    <citation type="journal article" date="2016" name="Nat. Commun.">
        <title>Thousands of microbial genomes shed light on interconnected biogeochemical processes in an aquifer system.</title>
        <authorList>
            <person name="Anantharaman K."/>
            <person name="Brown C.T."/>
            <person name="Hug L.A."/>
            <person name="Sharon I."/>
            <person name="Castelle C.J."/>
            <person name="Probst A.J."/>
            <person name="Thomas B.C."/>
            <person name="Singh A."/>
            <person name="Wilkins M.J."/>
            <person name="Karaoz U."/>
            <person name="Brodie E.L."/>
            <person name="Williams K.H."/>
            <person name="Hubbard S.S."/>
            <person name="Banfield J.F."/>
        </authorList>
    </citation>
    <scope>NUCLEOTIDE SEQUENCE [LARGE SCALE GENOMIC DNA]</scope>
</reference>
<gene>
    <name evidence="1" type="ORF">A2960_02810</name>
</gene>
<sequence length="76" mass="9211">MLFMDKFDLPSYTVLQNYFVNELRKRSFSEKDILELSTTFFLSWQKSLKNEKELTSSNYEKAIQEFLEKLDKRDSQ</sequence>
<proteinExistence type="predicted"/>
<evidence type="ECO:0000313" key="1">
    <source>
        <dbReference type="EMBL" id="OGG27051.1"/>
    </source>
</evidence>
<organism evidence="1 2">
    <name type="scientific">Candidatus Gottesmanbacteria bacterium RIFCSPLOWO2_01_FULL_39_12b</name>
    <dbReference type="NCBI Taxonomy" id="1798388"/>
    <lineage>
        <taxon>Bacteria</taxon>
        <taxon>Candidatus Gottesmaniibacteriota</taxon>
    </lineage>
</organism>
<accession>A0A1F6AQT8</accession>